<gene>
    <name evidence="4" type="ORF">CVT25_000959</name>
</gene>
<organism evidence="4 5">
    <name type="scientific">Psilocybe cyanescens</name>
    <dbReference type="NCBI Taxonomy" id="93625"/>
    <lineage>
        <taxon>Eukaryota</taxon>
        <taxon>Fungi</taxon>
        <taxon>Dikarya</taxon>
        <taxon>Basidiomycota</taxon>
        <taxon>Agaricomycotina</taxon>
        <taxon>Agaricomycetes</taxon>
        <taxon>Agaricomycetidae</taxon>
        <taxon>Agaricales</taxon>
        <taxon>Agaricineae</taxon>
        <taxon>Strophariaceae</taxon>
        <taxon>Psilocybe</taxon>
    </lineage>
</organism>
<sequence length="191" mass="21572">MSLSTHATPSGYLLPSIHSAPPFFTEQPNPTTQSTATEQWIRLIISYARHRKLFVLRVEDAETPGSEWDEILRNERINRRILPDHLSNVMATMVSKNLAGYEPAKQTRSALIYWRLPEEWAEVLYDWVVSVGQLNSILTFYDITDPPLESALTNIPVPLLRKAIAILGKTGRSQMIAIADGEGVRFLARSK</sequence>
<dbReference type="OrthoDB" id="245150at2759"/>
<keyword evidence="3" id="KW-0653">Protein transport</keyword>
<dbReference type="GO" id="GO:0042803">
    <property type="term" value="F:protein homodimerization activity"/>
    <property type="evidence" value="ECO:0007669"/>
    <property type="project" value="TreeGrafter"/>
</dbReference>
<dbReference type="InterPro" id="IPR014041">
    <property type="entry name" value="ESCRT-II_cplx_Vps25-sub_N"/>
</dbReference>
<proteinExistence type="inferred from homology"/>
<evidence type="ECO:0000313" key="5">
    <source>
        <dbReference type="Proteomes" id="UP000283269"/>
    </source>
</evidence>
<protein>
    <recommendedName>
        <fullName evidence="6">ESCRT-II complex vps25 subunit</fullName>
    </recommendedName>
</protein>
<evidence type="ECO:0000256" key="1">
    <source>
        <dbReference type="ARBA" id="ARBA00009674"/>
    </source>
</evidence>
<evidence type="ECO:0000256" key="3">
    <source>
        <dbReference type="ARBA" id="ARBA00022927"/>
    </source>
</evidence>
<accession>A0A409VTI2</accession>
<comment type="caution">
    <text evidence="4">The sequence shown here is derived from an EMBL/GenBank/DDBJ whole genome shotgun (WGS) entry which is preliminary data.</text>
</comment>
<dbReference type="PANTHER" id="PTHR13149">
    <property type="entry name" value="VACUOLAR PROTEIN SORTING-ASSOCIATED PROTEIN VPS25"/>
    <property type="match status" value="1"/>
</dbReference>
<evidence type="ECO:0000313" key="4">
    <source>
        <dbReference type="EMBL" id="PPQ69585.1"/>
    </source>
</evidence>
<evidence type="ECO:0000256" key="2">
    <source>
        <dbReference type="ARBA" id="ARBA00022448"/>
    </source>
</evidence>
<dbReference type="AlphaFoldDB" id="A0A409VTI2"/>
<dbReference type="Gene3D" id="1.10.10.570">
    <property type="entry name" value="Winged helix' DNA-binding domain. Chain C. Domain 1"/>
    <property type="match status" value="1"/>
</dbReference>
<dbReference type="InterPro" id="IPR008570">
    <property type="entry name" value="ESCRT-II_cplx_Vps25-sub"/>
</dbReference>
<reference evidence="4 5" key="1">
    <citation type="journal article" date="2018" name="Evol. Lett.">
        <title>Horizontal gene cluster transfer increased hallucinogenic mushroom diversity.</title>
        <authorList>
            <person name="Reynolds H.T."/>
            <person name="Vijayakumar V."/>
            <person name="Gluck-Thaler E."/>
            <person name="Korotkin H.B."/>
            <person name="Matheny P.B."/>
            <person name="Slot J.C."/>
        </authorList>
    </citation>
    <scope>NUCLEOTIDE SEQUENCE [LARGE SCALE GENOMIC DNA]</scope>
    <source>
        <strain evidence="4 5">2631</strain>
    </source>
</reference>
<dbReference type="Proteomes" id="UP000283269">
    <property type="component" value="Unassembled WGS sequence"/>
</dbReference>
<dbReference type="Pfam" id="PF05871">
    <property type="entry name" value="ESCRT-II"/>
    <property type="match status" value="1"/>
</dbReference>
<dbReference type="GO" id="GO:0000814">
    <property type="term" value="C:ESCRT II complex"/>
    <property type="evidence" value="ECO:0007669"/>
    <property type="project" value="InterPro"/>
</dbReference>
<evidence type="ECO:0008006" key="6">
    <source>
        <dbReference type="Google" id="ProtNLM"/>
    </source>
</evidence>
<keyword evidence="2" id="KW-0813">Transport</keyword>
<name>A0A409VTI2_PSICY</name>
<dbReference type="STRING" id="93625.A0A409VTI2"/>
<dbReference type="InParanoid" id="A0A409VTI2"/>
<dbReference type="GO" id="GO:0043328">
    <property type="term" value="P:protein transport to vacuole involved in ubiquitin-dependent protein catabolic process via the multivesicular body sorting pathway"/>
    <property type="evidence" value="ECO:0007669"/>
    <property type="project" value="TreeGrafter"/>
</dbReference>
<dbReference type="InterPro" id="IPR036388">
    <property type="entry name" value="WH-like_DNA-bd_sf"/>
</dbReference>
<dbReference type="PANTHER" id="PTHR13149:SF0">
    <property type="entry name" value="VACUOLAR PROTEIN-SORTING-ASSOCIATED PROTEIN 25"/>
    <property type="match status" value="1"/>
</dbReference>
<dbReference type="InterPro" id="IPR036390">
    <property type="entry name" value="WH_DNA-bd_sf"/>
</dbReference>
<comment type="similarity">
    <text evidence="1">Belongs to the VPS25 family.</text>
</comment>
<dbReference type="EMBL" id="NHYD01003930">
    <property type="protein sequence ID" value="PPQ69585.1"/>
    <property type="molecule type" value="Genomic_DNA"/>
</dbReference>
<dbReference type="GO" id="GO:0005198">
    <property type="term" value="F:structural molecule activity"/>
    <property type="evidence" value="ECO:0007669"/>
    <property type="project" value="TreeGrafter"/>
</dbReference>
<dbReference type="Gene3D" id="1.10.10.10">
    <property type="entry name" value="Winged helix-like DNA-binding domain superfamily/Winged helix DNA-binding domain"/>
    <property type="match status" value="1"/>
</dbReference>
<keyword evidence="5" id="KW-1185">Reference proteome</keyword>
<dbReference type="SUPFAM" id="SSF46785">
    <property type="entry name" value="Winged helix' DNA-binding domain"/>
    <property type="match status" value="2"/>
</dbReference>